<protein>
    <submittedName>
        <fullName evidence="2">P-loop NTPase fold protein</fullName>
    </submittedName>
</protein>
<evidence type="ECO:0000313" key="3">
    <source>
        <dbReference type="Proteomes" id="UP001290462"/>
    </source>
</evidence>
<feature type="domain" description="KAP NTPase" evidence="1">
    <location>
        <begin position="28"/>
        <end position="281"/>
    </location>
</feature>
<organism evidence="2 3">
    <name type="scientific">Carnobacterium maltaromaticum</name>
    <name type="common">Carnobacterium piscicola</name>
    <dbReference type="NCBI Taxonomy" id="2751"/>
    <lineage>
        <taxon>Bacteria</taxon>
        <taxon>Bacillati</taxon>
        <taxon>Bacillota</taxon>
        <taxon>Bacilli</taxon>
        <taxon>Lactobacillales</taxon>
        <taxon>Carnobacteriaceae</taxon>
        <taxon>Carnobacterium</taxon>
    </lineage>
</organism>
<reference evidence="2" key="1">
    <citation type="submission" date="2023-08" db="EMBL/GenBank/DDBJ databases">
        <title>Genomic characterization of piscicolin 126 produced by Carnobacterium maltaromaticum CM22 strain isolated from salmon (Salmo salar).</title>
        <authorList>
            <person name="Gonzalez-Gragera E."/>
            <person name="Garcia-Lopez J.D."/>
            <person name="Teso-Perez C."/>
            <person name="Gimenez-Hernandez I."/>
            <person name="Peralta-Sanchez J.M."/>
            <person name="Valdivia E."/>
            <person name="Montalban-Lopez M."/>
            <person name="Martin-Platero A.M."/>
            <person name="Banos A."/>
            <person name="Martinez-Bueno M."/>
        </authorList>
    </citation>
    <scope>NUCLEOTIDE SEQUENCE</scope>
    <source>
        <strain evidence="2">CM22</strain>
    </source>
</reference>
<dbReference type="PANTHER" id="PTHR22674:SF6">
    <property type="entry name" value="NTPASE KAP FAMILY P-LOOP DOMAIN-CONTAINING PROTEIN 1"/>
    <property type="match status" value="1"/>
</dbReference>
<dbReference type="Proteomes" id="UP001290462">
    <property type="component" value="Unassembled WGS sequence"/>
</dbReference>
<gene>
    <name evidence="2" type="ORF">RAK27_01280</name>
</gene>
<sequence length="412" mass="48559">MEIKNRIDINDEQKLIQLLQIDYLQRKKHLNNLITLFKNVSDPIVVGIDGEWGTGKTIFLKQFEILVNNKEEIESASFPILKEFKTNNTVFYFNSWENDMYDNPLQSLLFNLAKKYENDLNRKNYDIRNLLKYGKPIFNIGLKVVSKGVLESDDLKVGHEDNTQLLDSILTVEEIRKEIDKFLNIITKEKKLIIIVDELDRCKPTFAIELLEVIKHYFLHNSVHFILCSNKSELTHTVKRYYGQDFNGYEYLDRFFDFEYNLPTPNRIDYAKNVLGTDKDNYFYISHMVIDYFKLSLRQINKYILNTEIILNSGILNSWNNKHERLLFLFYISGLIIKDREAAKKFIDGKGFENFTPFYSENSAQINRLVSSNGESTIPKLEKIYNSIFNYKQENTPSYELTNFLEFLSSIS</sequence>
<name>A0AAW9JY62_CARML</name>
<evidence type="ECO:0000313" key="2">
    <source>
        <dbReference type="EMBL" id="MDZ5757285.1"/>
    </source>
</evidence>
<dbReference type="Gene3D" id="3.40.50.300">
    <property type="entry name" value="P-loop containing nucleotide triphosphate hydrolases"/>
    <property type="match status" value="1"/>
</dbReference>
<proteinExistence type="predicted"/>
<dbReference type="InterPro" id="IPR027417">
    <property type="entry name" value="P-loop_NTPase"/>
</dbReference>
<dbReference type="RefSeq" id="WP_322808295.1">
    <property type="nucleotide sequence ID" value="NZ_JAVBVO010000001.1"/>
</dbReference>
<dbReference type="InterPro" id="IPR011646">
    <property type="entry name" value="KAP_P-loop"/>
</dbReference>
<evidence type="ECO:0000259" key="1">
    <source>
        <dbReference type="Pfam" id="PF07693"/>
    </source>
</evidence>
<dbReference type="PANTHER" id="PTHR22674">
    <property type="entry name" value="NTPASE, KAP FAMILY P-LOOP DOMAIN-CONTAINING 1"/>
    <property type="match status" value="1"/>
</dbReference>
<dbReference type="AlphaFoldDB" id="A0AAW9JY62"/>
<accession>A0AAW9JY62</accession>
<dbReference type="SUPFAM" id="SSF52540">
    <property type="entry name" value="P-loop containing nucleoside triphosphate hydrolases"/>
    <property type="match status" value="1"/>
</dbReference>
<dbReference type="EMBL" id="JAVBVO010000001">
    <property type="protein sequence ID" value="MDZ5757285.1"/>
    <property type="molecule type" value="Genomic_DNA"/>
</dbReference>
<dbReference type="InterPro" id="IPR052754">
    <property type="entry name" value="NTPase_KAP_P-loop"/>
</dbReference>
<dbReference type="Pfam" id="PF07693">
    <property type="entry name" value="KAP_NTPase"/>
    <property type="match status" value="1"/>
</dbReference>
<comment type="caution">
    <text evidence="2">The sequence shown here is derived from an EMBL/GenBank/DDBJ whole genome shotgun (WGS) entry which is preliminary data.</text>
</comment>